<evidence type="ECO:0000313" key="3">
    <source>
        <dbReference type="EMBL" id="MFC5915413.1"/>
    </source>
</evidence>
<keyword evidence="4" id="KW-1185">Reference proteome</keyword>
<dbReference type="PANTHER" id="PTHR30007">
    <property type="entry name" value="PHP DOMAIN PROTEIN"/>
    <property type="match status" value="1"/>
</dbReference>
<dbReference type="Pfam" id="PF01609">
    <property type="entry name" value="DDE_Tnp_1"/>
    <property type="match status" value="1"/>
</dbReference>
<organism evidence="3 4">
    <name type="scientific">Streptomyces pulveraceus</name>
    <dbReference type="NCBI Taxonomy" id="68258"/>
    <lineage>
        <taxon>Bacteria</taxon>
        <taxon>Bacillati</taxon>
        <taxon>Actinomycetota</taxon>
        <taxon>Actinomycetes</taxon>
        <taxon>Kitasatosporales</taxon>
        <taxon>Streptomycetaceae</taxon>
        <taxon>Streptomyces</taxon>
    </lineage>
</organism>
<comment type="caution">
    <text evidence="3">The sequence shown here is derived from an EMBL/GenBank/DDBJ whole genome shotgun (WGS) entry which is preliminary data.</text>
</comment>
<feature type="domain" description="Transposase IS4-like" evidence="2">
    <location>
        <begin position="4"/>
        <end position="130"/>
    </location>
</feature>
<name>A0ABW1GMT4_9ACTN</name>
<dbReference type="PANTHER" id="PTHR30007:SF0">
    <property type="entry name" value="TRANSPOSASE"/>
    <property type="match status" value="1"/>
</dbReference>
<dbReference type="EMBL" id="JBHSPU010000016">
    <property type="protein sequence ID" value="MFC5915413.1"/>
    <property type="molecule type" value="Genomic_DNA"/>
</dbReference>
<proteinExistence type="predicted"/>
<keyword evidence="1" id="KW-0812">Transmembrane</keyword>
<accession>A0ABW1GMT4</accession>
<sequence length="151" mass="16771">MDPAKGIVGRKRHIATDTLGLLLTVLVTAVSIHGFTAGTHLINHRNPPPPQHPTLNKAWADNGNKNKAIEHGATCGADLEIAQRTSNSSGFAVQPHRWIVEGTLVWLMRRHRLARDYETHPHRSAAVIQSAAINLMTRRLTHQNPQNWPET</sequence>
<gene>
    <name evidence="3" type="ORF">ACFP1B_18595</name>
</gene>
<keyword evidence="1" id="KW-1133">Transmembrane helix</keyword>
<protein>
    <submittedName>
        <fullName evidence="3">Transposase</fullName>
    </submittedName>
</protein>
<evidence type="ECO:0000256" key="1">
    <source>
        <dbReference type="SAM" id="Phobius"/>
    </source>
</evidence>
<dbReference type="InterPro" id="IPR002559">
    <property type="entry name" value="Transposase_11"/>
</dbReference>
<reference evidence="4" key="1">
    <citation type="journal article" date="2019" name="Int. J. Syst. Evol. Microbiol.">
        <title>The Global Catalogue of Microorganisms (GCM) 10K type strain sequencing project: providing services to taxonomists for standard genome sequencing and annotation.</title>
        <authorList>
            <consortium name="The Broad Institute Genomics Platform"/>
            <consortium name="The Broad Institute Genome Sequencing Center for Infectious Disease"/>
            <person name="Wu L."/>
            <person name="Ma J."/>
        </authorList>
    </citation>
    <scope>NUCLEOTIDE SEQUENCE [LARGE SCALE GENOMIC DNA]</scope>
    <source>
        <strain evidence="4">JCM 4147</strain>
    </source>
</reference>
<evidence type="ECO:0000259" key="2">
    <source>
        <dbReference type="Pfam" id="PF01609"/>
    </source>
</evidence>
<dbReference type="Proteomes" id="UP001596200">
    <property type="component" value="Unassembled WGS sequence"/>
</dbReference>
<feature type="transmembrane region" description="Helical" evidence="1">
    <location>
        <begin position="21"/>
        <end position="42"/>
    </location>
</feature>
<evidence type="ECO:0000313" key="4">
    <source>
        <dbReference type="Proteomes" id="UP001596200"/>
    </source>
</evidence>
<keyword evidence="1" id="KW-0472">Membrane</keyword>
<dbReference type="RefSeq" id="WP_386420390.1">
    <property type="nucleotide sequence ID" value="NZ_JBHSPU010000016.1"/>
</dbReference>